<accession>A0A9Q9ESK8</accession>
<dbReference type="AlphaFoldDB" id="A0A9Q9ESK8"/>
<dbReference type="Proteomes" id="UP001056384">
    <property type="component" value="Chromosome 15"/>
</dbReference>
<dbReference type="EMBL" id="CP099432">
    <property type="protein sequence ID" value="USW59703.1"/>
    <property type="molecule type" value="Genomic_DNA"/>
</dbReference>
<sequence length="101" mass="11040">MIAIPNDWTLNTTEDNSFMLAVAVRVEGAMLNSYLLPIWPVFLPLVNEFATSFITILTTATVWKTLGMRAIHALLVCGQTPCNMQVPDELMAADQPASTNG</sequence>
<evidence type="ECO:0000256" key="1">
    <source>
        <dbReference type="SAM" id="Phobius"/>
    </source>
</evidence>
<organism evidence="2 3">
    <name type="scientific">Septoria linicola</name>
    <dbReference type="NCBI Taxonomy" id="215465"/>
    <lineage>
        <taxon>Eukaryota</taxon>
        <taxon>Fungi</taxon>
        <taxon>Dikarya</taxon>
        <taxon>Ascomycota</taxon>
        <taxon>Pezizomycotina</taxon>
        <taxon>Dothideomycetes</taxon>
        <taxon>Dothideomycetidae</taxon>
        <taxon>Mycosphaerellales</taxon>
        <taxon>Mycosphaerellaceae</taxon>
        <taxon>Septoria</taxon>
    </lineage>
</organism>
<keyword evidence="1" id="KW-1133">Transmembrane helix</keyword>
<gene>
    <name evidence="2" type="ORF">Slin15195_G130220</name>
</gene>
<proteinExistence type="predicted"/>
<evidence type="ECO:0000313" key="3">
    <source>
        <dbReference type="Proteomes" id="UP001056384"/>
    </source>
</evidence>
<keyword evidence="1" id="KW-0472">Membrane</keyword>
<evidence type="ECO:0000313" key="2">
    <source>
        <dbReference type="EMBL" id="USW59703.1"/>
    </source>
</evidence>
<keyword evidence="3" id="KW-1185">Reference proteome</keyword>
<protein>
    <submittedName>
        <fullName evidence="2">Uncharacterized protein</fullName>
    </submittedName>
</protein>
<keyword evidence="1" id="KW-0812">Transmembrane</keyword>
<feature type="transmembrane region" description="Helical" evidence="1">
    <location>
        <begin position="38"/>
        <end position="63"/>
    </location>
</feature>
<name>A0A9Q9ESK8_9PEZI</name>
<reference evidence="2" key="1">
    <citation type="submission" date="2022-06" db="EMBL/GenBank/DDBJ databases">
        <title>Complete genome sequences of two strains of the flax pathogen Septoria linicola.</title>
        <authorList>
            <person name="Lapalu N."/>
            <person name="Simon A."/>
            <person name="Demenou B."/>
            <person name="Paumier D."/>
            <person name="Guillot M.-P."/>
            <person name="Gout L."/>
            <person name="Valade R."/>
        </authorList>
    </citation>
    <scope>NUCLEOTIDE SEQUENCE</scope>
    <source>
        <strain evidence="2">SE15195</strain>
    </source>
</reference>